<dbReference type="AlphaFoldDB" id="A0A0A8YJ12"/>
<sequence length="43" mass="4688">MRISSPPHSARHNTGLSCSCIVCACNSPPRNTNSTELLLSEFR</sequence>
<protein>
    <submittedName>
        <fullName evidence="1">Uncharacterized protein</fullName>
    </submittedName>
</protein>
<organism evidence="1">
    <name type="scientific">Arundo donax</name>
    <name type="common">Giant reed</name>
    <name type="synonym">Donax arundinaceus</name>
    <dbReference type="NCBI Taxonomy" id="35708"/>
    <lineage>
        <taxon>Eukaryota</taxon>
        <taxon>Viridiplantae</taxon>
        <taxon>Streptophyta</taxon>
        <taxon>Embryophyta</taxon>
        <taxon>Tracheophyta</taxon>
        <taxon>Spermatophyta</taxon>
        <taxon>Magnoliopsida</taxon>
        <taxon>Liliopsida</taxon>
        <taxon>Poales</taxon>
        <taxon>Poaceae</taxon>
        <taxon>PACMAD clade</taxon>
        <taxon>Arundinoideae</taxon>
        <taxon>Arundineae</taxon>
        <taxon>Arundo</taxon>
    </lineage>
</organism>
<proteinExistence type="predicted"/>
<accession>A0A0A8YJ12</accession>
<dbReference type="EMBL" id="GBRH01272347">
    <property type="protein sequence ID" value="JAD25548.1"/>
    <property type="molecule type" value="Transcribed_RNA"/>
</dbReference>
<name>A0A0A8YJ12_ARUDO</name>
<dbReference type="PROSITE" id="PS51257">
    <property type="entry name" value="PROKAR_LIPOPROTEIN"/>
    <property type="match status" value="1"/>
</dbReference>
<reference evidence="1" key="2">
    <citation type="journal article" date="2015" name="Data Brief">
        <title>Shoot transcriptome of the giant reed, Arundo donax.</title>
        <authorList>
            <person name="Barrero R.A."/>
            <person name="Guerrero F.D."/>
            <person name="Moolhuijzen P."/>
            <person name="Goolsby J.A."/>
            <person name="Tidwell J."/>
            <person name="Bellgard S.E."/>
            <person name="Bellgard M.I."/>
        </authorList>
    </citation>
    <scope>NUCLEOTIDE SEQUENCE</scope>
    <source>
        <tissue evidence="1">Shoot tissue taken approximately 20 cm above the soil surface</tissue>
    </source>
</reference>
<evidence type="ECO:0000313" key="1">
    <source>
        <dbReference type="EMBL" id="JAD25548.1"/>
    </source>
</evidence>
<reference evidence="1" key="1">
    <citation type="submission" date="2014-09" db="EMBL/GenBank/DDBJ databases">
        <authorList>
            <person name="Magalhaes I.L.F."/>
            <person name="Oliveira U."/>
            <person name="Santos F.R."/>
            <person name="Vidigal T.H.D.A."/>
            <person name="Brescovit A.D."/>
            <person name="Santos A.J."/>
        </authorList>
    </citation>
    <scope>NUCLEOTIDE SEQUENCE</scope>
    <source>
        <tissue evidence="1">Shoot tissue taken approximately 20 cm above the soil surface</tissue>
    </source>
</reference>